<proteinExistence type="inferred from homology"/>
<name>A0A0B2A5D7_9MICO</name>
<dbReference type="GO" id="GO:0019509">
    <property type="term" value="P:L-methionine salvage from methylthioadenosine"/>
    <property type="evidence" value="ECO:0007669"/>
    <property type="project" value="UniProtKB-UniRule"/>
</dbReference>
<comment type="caution">
    <text evidence="3">Lacks conserved residue(s) required for the propagation of feature annotation.</text>
</comment>
<dbReference type="EC" id="2.4.2.28" evidence="3"/>
<feature type="binding site" evidence="3">
    <location>
        <begin position="55"/>
        <end position="56"/>
    </location>
    <ligand>
        <name>phosphate</name>
        <dbReference type="ChEBI" id="CHEBI:43474"/>
    </ligand>
</feature>
<dbReference type="RefSeq" id="WP_039396509.1">
    <property type="nucleotide sequence ID" value="NZ_JTDK01000006.1"/>
</dbReference>
<dbReference type="InterPro" id="IPR010044">
    <property type="entry name" value="MTAP"/>
</dbReference>
<dbReference type="PANTHER" id="PTHR42679:SF2">
    <property type="entry name" value="S-METHYL-5'-THIOADENOSINE PHOSPHORYLASE"/>
    <property type="match status" value="1"/>
</dbReference>
<dbReference type="SUPFAM" id="SSF53167">
    <property type="entry name" value="Purine and uridine phosphorylases"/>
    <property type="match status" value="1"/>
</dbReference>
<dbReference type="AlphaFoldDB" id="A0A0B2A5D7"/>
<feature type="binding site" evidence="3">
    <location>
        <position position="185"/>
    </location>
    <ligand>
        <name>substrate</name>
    </ligand>
</feature>
<protein>
    <recommendedName>
        <fullName evidence="3">S-methyl-5'-thioadenosine phosphorylase</fullName>
        <ecNumber evidence="3">2.4.2.28</ecNumber>
    </recommendedName>
    <alternativeName>
        <fullName evidence="3">5'-methylthioadenosine phosphorylase</fullName>
        <shortName evidence="3">MTA phosphorylase</shortName>
        <shortName evidence="3">MTAP</shortName>
    </alternativeName>
</protein>
<comment type="function">
    <text evidence="3">Catalyzes the reversible phosphorylation of S-methyl-5'-thioadenosine (MTA) to adenine and 5-methylthioribose-1-phosphate. Involved in the breakdown of MTA, a major by-product of polyamine biosynthesis. Responsible for the first step in the methionine salvage pathway after MTA has been generated from S-adenosylmethionine. Has broad substrate specificity with 6-aminopurine nucleosides as preferred substrates.</text>
</comment>
<feature type="binding site" evidence="3">
    <location>
        <position position="15"/>
    </location>
    <ligand>
        <name>phosphate</name>
        <dbReference type="ChEBI" id="CHEBI:43474"/>
    </ligand>
</feature>
<sequence length="272" mass="28418">MHAQQPIDIAVIGGSGMYELIDEPEIRVVSTPYGAPSAGIAVGRFAGRTVAFLARHGSGHSLSPRRVPYRANVWALASLGVRAVIATAAVGSLHPQLPPGQFVVPDQLLDRTGRIDDTFFEDVPQHLPFADPFCPAIRAALADGLSASGEAMTTVATTAVIRGPRFSTRAESRALRAEGADVVNMTQYPEAALAAELGLGYASLAFVTDADAGPGSGSPVVTAETVLQRLSEARPRIVAVLDAAIRALPRDYAPRTLVPPEVVRTLLAGSPA</sequence>
<comment type="catalytic activity">
    <reaction evidence="3">
        <text>S-methyl-5'-thioadenosine + phosphate = 5-(methylsulfanyl)-alpha-D-ribose 1-phosphate + adenine</text>
        <dbReference type="Rhea" id="RHEA:11852"/>
        <dbReference type="ChEBI" id="CHEBI:16708"/>
        <dbReference type="ChEBI" id="CHEBI:17509"/>
        <dbReference type="ChEBI" id="CHEBI:43474"/>
        <dbReference type="ChEBI" id="CHEBI:58533"/>
        <dbReference type="EC" id="2.4.2.28"/>
    </reaction>
</comment>
<keyword evidence="3" id="KW-0660">Purine salvage</keyword>
<evidence type="ECO:0000259" key="4">
    <source>
        <dbReference type="Pfam" id="PF01048"/>
    </source>
</evidence>
<feature type="domain" description="Nucleoside phosphorylase" evidence="4">
    <location>
        <begin position="8"/>
        <end position="246"/>
    </location>
</feature>
<accession>A0A0B2A5D7</accession>
<dbReference type="Pfam" id="PF01048">
    <property type="entry name" value="PNP_UDP_1"/>
    <property type="match status" value="1"/>
</dbReference>
<dbReference type="NCBIfam" id="NF006599">
    <property type="entry name" value="PRK09136.1"/>
    <property type="match status" value="1"/>
</dbReference>
<comment type="pathway">
    <text evidence="3">Amino-acid biosynthesis; L-methionine biosynthesis via salvage pathway; S-methyl-5-thio-alpha-D-ribose 1-phosphate from S-methyl-5'-thioadenosine (phosphorylase route): step 1/1.</text>
</comment>
<keyword evidence="1 3" id="KW-0328">Glycosyltransferase</keyword>
<feature type="site" description="Important for substrate specificity" evidence="3">
    <location>
        <position position="223"/>
    </location>
</feature>
<comment type="caution">
    <text evidence="5">The sequence shown here is derived from an EMBL/GenBank/DDBJ whole genome shotgun (WGS) entry which is preliminary data.</text>
</comment>
<reference evidence="5 6" key="1">
    <citation type="submission" date="2014-11" db="EMBL/GenBank/DDBJ databases">
        <title>Genome sequence of Microbacterium mangrovi MUSC 115(T).</title>
        <authorList>
            <person name="Lee L.-H."/>
        </authorList>
    </citation>
    <scope>NUCLEOTIDE SEQUENCE [LARGE SCALE GENOMIC DNA]</scope>
    <source>
        <strain evidence="5 6">MUSC 115</strain>
    </source>
</reference>
<dbReference type="STRING" id="1348253.LK09_04440"/>
<evidence type="ECO:0000256" key="1">
    <source>
        <dbReference type="ARBA" id="ARBA00022676"/>
    </source>
</evidence>
<organism evidence="5 6">
    <name type="scientific">Microbacterium mangrovi</name>
    <dbReference type="NCBI Taxonomy" id="1348253"/>
    <lineage>
        <taxon>Bacteria</taxon>
        <taxon>Bacillati</taxon>
        <taxon>Actinomycetota</taxon>
        <taxon>Actinomycetes</taxon>
        <taxon>Micrococcales</taxon>
        <taxon>Microbacteriaceae</taxon>
        <taxon>Microbacterium</taxon>
    </lineage>
</organism>
<dbReference type="InterPro" id="IPR000845">
    <property type="entry name" value="Nucleoside_phosphorylase_d"/>
</dbReference>
<dbReference type="InterPro" id="IPR035994">
    <property type="entry name" value="Nucleoside_phosphorylase_sf"/>
</dbReference>
<feature type="site" description="Important for substrate specificity" evidence="3">
    <location>
        <position position="167"/>
    </location>
</feature>
<dbReference type="CDD" id="cd09010">
    <property type="entry name" value="MTAP_SsMTAPII_like_MTIP"/>
    <property type="match status" value="1"/>
</dbReference>
<evidence type="ECO:0000256" key="3">
    <source>
        <dbReference type="HAMAP-Rule" id="MF_01963"/>
    </source>
</evidence>
<dbReference type="HAMAP" id="MF_01963">
    <property type="entry name" value="MTAP"/>
    <property type="match status" value="1"/>
</dbReference>
<comment type="subunit">
    <text evidence="3">Homohexamer. Dimer of a homotrimer.</text>
</comment>
<keyword evidence="6" id="KW-1185">Reference proteome</keyword>
<dbReference type="GO" id="GO:0006166">
    <property type="term" value="P:purine ribonucleoside salvage"/>
    <property type="evidence" value="ECO:0007669"/>
    <property type="project" value="UniProtKB-KW"/>
</dbReference>
<dbReference type="GO" id="GO:0005829">
    <property type="term" value="C:cytosol"/>
    <property type="evidence" value="ECO:0007669"/>
    <property type="project" value="TreeGrafter"/>
</dbReference>
<evidence type="ECO:0000313" key="6">
    <source>
        <dbReference type="Proteomes" id="UP000031030"/>
    </source>
</evidence>
<dbReference type="Proteomes" id="UP000031030">
    <property type="component" value="Unassembled WGS sequence"/>
</dbReference>
<dbReference type="PANTHER" id="PTHR42679">
    <property type="entry name" value="S-METHYL-5'-THIOADENOSINE PHOSPHORYLASE"/>
    <property type="match status" value="1"/>
</dbReference>
<comment type="similarity">
    <text evidence="3">Belongs to the PNP/MTAP phosphorylase family. MTAP subfamily.</text>
</comment>
<dbReference type="GO" id="GO:0017061">
    <property type="term" value="F:S-methyl-5-thioadenosine phosphorylase activity"/>
    <property type="evidence" value="ECO:0007669"/>
    <property type="project" value="UniProtKB-UniRule"/>
</dbReference>
<dbReference type="UniPathway" id="UPA00904">
    <property type="reaction ID" value="UER00873"/>
</dbReference>
<dbReference type="OrthoDB" id="1523230at2"/>
<dbReference type="EMBL" id="JTDK01000006">
    <property type="protein sequence ID" value="KHK98285.1"/>
    <property type="molecule type" value="Genomic_DNA"/>
</dbReference>
<feature type="binding site" evidence="3">
    <location>
        <begin position="209"/>
        <end position="211"/>
    </location>
    <ligand>
        <name>substrate</name>
    </ligand>
</feature>
<keyword evidence="2 3" id="KW-0808">Transferase</keyword>
<feature type="binding site" evidence="3">
    <location>
        <position position="186"/>
    </location>
    <ligand>
        <name>phosphate</name>
        <dbReference type="ChEBI" id="CHEBI:43474"/>
    </ligand>
</feature>
<dbReference type="Gene3D" id="3.40.50.1580">
    <property type="entry name" value="Nucleoside phosphorylase domain"/>
    <property type="match status" value="1"/>
</dbReference>
<evidence type="ECO:0000256" key="2">
    <source>
        <dbReference type="ARBA" id="ARBA00022679"/>
    </source>
</evidence>
<evidence type="ECO:0000313" key="5">
    <source>
        <dbReference type="EMBL" id="KHK98285.1"/>
    </source>
</evidence>
<gene>
    <name evidence="3" type="primary">mtnP</name>
    <name evidence="5" type="ORF">LK09_04440</name>
</gene>